<reference evidence="1" key="1">
    <citation type="journal article" date="2023" name="Phytobiomes J">
        <title>Deciphering the key players within the bacterial microbiota associated with aerial crown gall tumors on rhododendron: Insights into the gallobiome.</title>
        <authorList>
            <person name="Kuzmanovic N."/>
            <person name="Nesme J."/>
            <person name="Wolf J."/>
            <person name="Neumann-Schaal M."/>
            <person name="Petersen J."/>
            <person name="Fernandez-Gnecco G."/>
            <person name="Sproeer C."/>
            <person name="Bunk B."/>
            <person name="Overmann J."/>
            <person name="Sorensen S.J."/>
            <person name="Idczak E."/>
            <person name="Smalla K."/>
        </authorList>
    </citation>
    <scope>NUCLEOTIDE SEQUENCE</scope>
    <source>
        <strain evidence="1">Rho-11.1</strain>
    </source>
</reference>
<comment type="caution">
    <text evidence="1">The sequence shown here is derived from an EMBL/GenBank/DDBJ whole genome shotgun (WGS) entry which is preliminary data.</text>
</comment>
<accession>A0AAW9F8X1</accession>
<dbReference type="Gene3D" id="3.90.1720.10">
    <property type="entry name" value="endopeptidase domain like (from Nostoc punctiforme)"/>
    <property type="match status" value="1"/>
</dbReference>
<dbReference type="RefSeq" id="WP_320202319.1">
    <property type="nucleotide sequence ID" value="NZ_CP192781.1"/>
</dbReference>
<dbReference type="AlphaFoldDB" id="A0AAW9F8X1"/>
<protein>
    <recommendedName>
        <fullName evidence="2">Cyclodipeptide synthase</fullName>
    </recommendedName>
</protein>
<sequence length="267" mass="30170">MNHQLNRTHFLTPDTRVLNSLRQGDIVLFECLDTNSHIVSKIQKHVGYVLPEVNIVHAAIYIDHGTLCQALPTLWLRRPQGGIVIQLAWSEIAKNNRKIHVLRDMQIDDATRKDIALYAASKCHKDSTYDWVGVFDGVYHYLSEKLREKISERRFLQNFLKVLPGDVKSHKKTKTKQTGDLGKLHQVSADNDPLGVNAEFGGAIGFVCSDLVTHCYNFILGTKSPFSDLQELKLPLYSPADIYLNQRLVSVSVSSLNNIYEINEVAS</sequence>
<dbReference type="InterPro" id="IPR038765">
    <property type="entry name" value="Papain-like_cys_pep_sf"/>
</dbReference>
<evidence type="ECO:0008006" key="2">
    <source>
        <dbReference type="Google" id="ProtNLM"/>
    </source>
</evidence>
<organism evidence="1">
    <name type="scientific">Agrobacterium rosae</name>
    <dbReference type="NCBI Taxonomy" id="1972867"/>
    <lineage>
        <taxon>Bacteria</taxon>
        <taxon>Pseudomonadati</taxon>
        <taxon>Pseudomonadota</taxon>
        <taxon>Alphaproteobacteria</taxon>
        <taxon>Hyphomicrobiales</taxon>
        <taxon>Rhizobiaceae</taxon>
        <taxon>Rhizobium/Agrobacterium group</taxon>
        <taxon>Agrobacterium</taxon>
    </lineage>
</organism>
<dbReference type="SUPFAM" id="SSF54001">
    <property type="entry name" value="Cysteine proteinases"/>
    <property type="match status" value="1"/>
</dbReference>
<evidence type="ECO:0000313" key="1">
    <source>
        <dbReference type="EMBL" id="MDX8300908.1"/>
    </source>
</evidence>
<gene>
    <name evidence="1" type="ORF">RMR22_01500</name>
</gene>
<name>A0AAW9F8X1_9HYPH</name>
<dbReference type="EMBL" id="JAVRAF010000001">
    <property type="protein sequence ID" value="MDX8300908.1"/>
    <property type="molecule type" value="Genomic_DNA"/>
</dbReference>
<proteinExistence type="predicted"/>